<keyword evidence="3 4" id="KW-0325">Glycoprotein</keyword>
<feature type="non-terminal residue" evidence="6">
    <location>
        <position position="222"/>
    </location>
</feature>
<dbReference type="PANTHER" id="PTHR48485:SF4">
    <property type="entry name" value="INTERLEUKIN-12 SUBUNIT BETA"/>
    <property type="match status" value="1"/>
</dbReference>
<dbReference type="GO" id="GO:0004896">
    <property type="term" value="F:cytokine receptor activity"/>
    <property type="evidence" value="ECO:0007669"/>
    <property type="project" value="UniProtKB-UniRule"/>
</dbReference>
<keyword evidence="1 4" id="KW-0732">Signal</keyword>
<keyword evidence="2" id="KW-1015">Disulfide bond</keyword>
<evidence type="ECO:0000313" key="7">
    <source>
        <dbReference type="Proteomes" id="UP000518305"/>
    </source>
</evidence>
<feature type="signal peptide" evidence="4">
    <location>
        <begin position="1"/>
        <end position="20"/>
    </location>
</feature>
<comment type="subcellular location">
    <subcellularLocation>
        <location evidence="4">Secreted</location>
    </subcellularLocation>
</comment>
<reference evidence="6 7" key="1">
    <citation type="submission" date="2019-09" db="EMBL/GenBank/DDBJ databases">
        <title>Bird 10,000 Genomes (B10K) Project - Family phase.</title>
        <authorList>
            <person name="Zhang G."/>
        </authorList>
    </citation>
    <scope>NUCLEOTIDE SEQUENCE [LARGE SCALE GENOMIC DNA]</scope>
    <source>
        <strain evidence="6">B10K-DU-001-23</strain>
        <tissue evidence="6">Muscle</tissue>
    </source>
</reference>
<dbReference type="PANTHER" id="PTHR48485">
    <property type="entry name" value="INTERLEUKIN-12 SUBUNIT BETA-RELATED"/>
    <property type="match status" value="1"/>
</dbReference>
<evidence type="ECO:0000256" key="4">
    <source>
        <dbReference type="RuleBase" id="RU281113"/>
    </source>
</evidence>
<evidence type="ECO:0000313" key="6">
    <source>
        <dbReference type="EMBL" id="NXG63435.1"/>
    </source>
</evidence>
<evidence type="ECO:0000259" key="5">
    <source>
        <dbReference type="Pfam" id="PF10420"/>
    </source>
</evidence>
<dbReference type="InterPro" id="IPR019482">
    <property type="entry name" value="IL-12_beta_cen-dom"/>
</dbReference>
<comment type="subunit">
    <text evidence="4">Heterodimer with IL12A; disulfide-linked. The heterodimer is known as interleukin IL-12.</text>
</comment>
<keyword evidence="4" id="KW-0964">Secreted</keyword>
<keyword evidence="4" id="KW-0202">Cytokine</keyword>
<sequence length="222" mass="25416">MYHLLFAFLSLFSFAALLEAQWKLKENVYVIESEWNDETPATRVELTCNTSDEVYWKKGTEVKGTGKTLIAEVKEFPDAGNYTCLTSKTDEIVSYNFFLITKIDSNGQMIRSILKSFKEPNKTFLKCEAKNYSGNFICSWMTENESPNVKFTIRSLQGSQGDISCSTPVAHTGKSVTEYTAQCQKENYCSSAEEHQPIDMFLEVIDEVEYENYTTSFFIRDI</sequence>
<dbReference type="EMBL" id="VWZJ01009981">
    <property type="protein sequence ID" value="NXG63435.1"/>
    <property type="molecule type" value="Genomic_DNA"/>
</dbReference>
<dbReference type="SUPFAM" id="SSF49265">
    <property type="entry name" value="Fibronectin type III"/>
    <property type="match status" value="1"/>
</dbReference>
<evidence type="ECO:0000256" key="3">
    <source>
        <dbReference type="ARBA" id="ARBA00023180"/>
    </source>
</evidence>
<organism evidence="6 7">
    <name type="scientific">Hemiprocne comata</name>
    <dbReference type="NCBI Taxonomy" id="243314"/>
    <lineage>
        <taxon>Eukaryota</taxon>
        <taxon>Metazoa</taxon>
        <taxon>Chordata</taxon>
        <taxon>Craniata</taxon>
        <taxon>Vertebrata</taxon>
        <taxon>Euteleostomi</taxon>
        <taxon>Archelosauria</taxon>
        <taxon>Archosauria</taxon>
        <taxon>Dinosauria</taxon>
        <taxon>Saurischia</taxon>
        <taxon>Theropoda</taxon>
        <taxon>Coelurosauria</taxon>
        <taxon>Aves</taxon>
        <taxon>Neognathae</taxon>
        <taxon>Neoaves</taxon>
        <taxon>Strisores</taxon>
        <taxon>Apodiformes</taxon>
        <taxon>Apodidae</taxon>
        <taxon>Hemiprocninae</taxon>
        <taxon>Hemiprocne</taxon>
    </lineage>
</organism>
<evidence type="ECO:0000256" key="1">
    <source>
        <dbReference type="ARBA" id="ARBA00022729"/>
    </source>
</evidence>
<keyword evidence="4" id="KW-0393">Immunoglobulin domain</keyword>
<dbReference type="AlphaFoldDB" id="A0A7K9DIF7"/>
<dbReference type="GO" id="GO:0005125">
    <property type="term" value="F:cytokine activity"/>
    <property type="evidence" value="ECO:0007669"/>
    <property type="project" value="UniProtKB-KW"/>
</dbReference>
<dbReference type="InterPro" id="IPR036116">
    <property type="entry name" value="FN3_sf"/>
</dbReference>
<feature type="chain" id="PRO_5029938485" description="Interleukin-12 subunit beta" evidence="4">
    <location>
        <begin position="21"/>
        <end position="222"/>
    </location>
</feature>
<dbReference type="Gene3D" id="2.60.40.10">
    <property type="entry name" value="Immunoglobulins"/>
    <property type="match status" value="2"/>
</dbReference>
<dbReference type="InterPro" id="IPR013783">
    <property type="entry name" value="Ig-like_fold"/>
</dbReference>
<keyword evidence="7" id="KW-1185">Reference proteome</keyword>
<feature type="domain" description="Interleukin-12 beta central" evidence="5">
    <location>
        <begin position="122"/>
        <end position="206"/>
    </location>
</feature>
<dbReference type="GO" id="GO:0005615">
    <property type="term" value="C:extracellular space"/>
    <property type="evidence" value="ECO:0007669"/>
    <property type="project" value="UniProtKB-KW"/>
</dbReference>
<dbReference type="Proteomes" id="UP000518305">
    <property type="component" value="Unassembled WGS sequence"/>
</dbReference>
<name>A0A7K9DIF7_9AVES</name>
<accession>A0A7K9DIF7</accession>
<dbReference type="PRINTS" id="PR01928">
    <property type="entry name" value="INTRLEUKN12B"/>
</dbReference>
<comment type="similarity">
    <text evidence="4">Belongs to the IL-12B family.</text>
</comment>
<protein>
    <recommendedName>
        <fullName evidence="4">Interleukin-12 subunit beta</fullName>
        <shortName evidence="4">IL-12B</shortName>
    </recommendedName>
    <alternativeName>
        <fullName evidence="4">Cytotoxic lymphocyte maturation factor 40 kDa subunit</fullName>
    </alternativeName>
    <alternativeName>
        <fullName evidence="4">IL-12 subunit p40</fullName>
    </alternativeName>
</protein>
<proteinExistence type="inferred from homology"/>
<evidence type="ECO:0000256" key="2">
    <source>
        <dbReference type="ARBA" id="ARBA00023157"/>
    </source>
</evidence>
<comment type="caution">
    <text evidence="6">The sequence shown here is derived from an EMBL/GenBank/DDBJ whole genome shotgun (WGS) entry which is preliminary data.</text>
</comment>
<gene>
    <name evidence="6" type="primary">Il12b</name>
    <name evidence="4" type="synonym">IL12B</name>
    <name evidence="6" type="ORF">HEMCOM_R03187</name>
</gene>
<feature type="non-terminal residue" evidence="6">
    <location>
        <position position="1"/>
    </location>
</feature>
<dbReference type="OrthoDB" id="8670716at2759"/>
<dbReference type="Pfam" id="PF10420">
    <property type="entry name" value="IL12p40_C"/>
    <property type="match status" value="1"/>
</dbReference>
<dbReference type="InterPro" id="IPR050676">
    <property type="entry name" value="IL-12"/>
</dbReference>
<dbReference type="InterPro" id="IPR015528">
    <property type="entry name" value="IL-12_beta"/>
</dbReference>